<dbReference type="SUPFAM" id="SSF52833">
    <property type="entry name" value="Thioredoxin-like"/>
    <property type="match status" value="1"/>
</dbReference>
<dbReference type="KEGG" id="cact:HZ995_06025"/>
<dbReference type="InterPro" id="IPR036249">
    <property type="entry name" value="Thioredoxin-like_sf"/>
</dbReference>
<dbReference type="InterPro" id="IPR014025">
    <property type="entry name" value="Glutaredoxin_subgr"/>
</dbReference>
<evidence type="ECO:0000313" key="7">
    <source>
        <dbReference type="EMBL" id="QTN37063.1"/>
    </source>
</evidence>
<dbReference type="PRINTS" id="PR00160">
    <property type="entry name" value="GLUTAREDOXIN"/>
</dbReference>
<comment type="similarity">
    <text evidence="2 5">Belongs to the glutaredoxin family.</text>
</comment>
<keyword evidence="5" id="KW-0676">Redox-active center</keyword>
<evidence type="ECO:0000256" key="3">
    <source>
        <dbReference type="ARBA" id="ARBA00022448"/>
    </source>
</evidence>
<evidence type="ECO:0000256" key="2">
    <source>
        <dbReference type="ARBA" id="ARBA00007787"/>
    </source>
</evidence>
<keyword evidence="5" id="KW-0963">Cytoplasm</keyword>
<dbReference type="GO" id="GO:0005737">
    <property type="term" value="C:cytoplasm"/>
    <property type="evidence" value="ECO:0007669"/>
    <property type="project" value="TreeGrafter"/>
</dbReference>
<dbReference type="GO" id="GO:0034599">
    <property type="term" value="P:cellular response to oxidative stress"/>
    <property type="evidence" value="ECO:0007669"/>
    <property type="project" value="TreeGrafter"/>
</dbReference>
<feature type="domain" description="Glutaredoxin" evidence="6">
    <location>
        <begin position="4"/>
        <end position="64"/>
    </location>
</feature>
<dbReference type="Proteomes" id="UP000665026">
    <property type="component" value="Chromosome"/>
</dbReference>
<dbReference type="InterPro" id="IPR002109">
    <property type="entry name" value="Glutaredoxin"/>
</dbReference>
<evidence type="ECO:0000313" key="8">
    <source>
        <dbReference type="Proteomes" id="UP000665026"/>
    </source>
</evidence>
<dbReference type="PROSITE" id="PS51354">
    <property type="entry name" value="GLUTAREDOXIN_2"/>
    <property type="match status" value="1"/>
</dbReference>
<dbReference type="AlphaFoldDB" id="A0A975I8A1"/>
<sequence>MKNVEIYTRPLCGFCSAAKSLLDRKSVAYVEVKVWDNPERKPEMIQRSGGRSTFPQIFIDGEHIGGCDDLMALEHSGKLDRMLA</sequence>
<evidence type="ECO:0000256" key="5">
    <source>
        <dbReference type="RuleBase" id="RU364065"/>
    </source>
</evidence>
<evidence type="ECO:0000256" key="4">
    <source>
        <dbReference type="ARBA" id="ARBA00022982"/>
    </source>
</evidence>
<dbReference type="Pfam" id="PF00462">
    <property type="entry name" value="Glutaredoxin"/>
    <property type="match status" value="1"/>
</dbReference>
<dbReference type="RefSeq" id="WP_209357758.1">
    <property type="nucleotide sequence ID" value="NZ_CP060010.1"/>
</dbReference>
<dbReference type="GO" id="GO:0045454">
    <property type="term" value="P:cell redox homeostasis"/>
    <property type="evidence" value="ECO:0007669"/>
    <property type="project" value="InterPro"/>
</dbReference>
<comment type="function">
    <text evidence="1 5">Has a glutathione-disulfide oxidoreductase activity in the presence of NADPH and glutathione reductase. Reduces low molecular weight disulfides and proteins.</text>
</comment>
<dbReference type="PANTHER" id="PTHR45694:SF18">
    <property type="entry name" value="GLUTAREDOXIN-1-RELATED"/>
    <property type="match status" value="1"/>
</dbReference>
<name>A0A975I8A1_9RHOB</name>
<reference evidence="7" key="1">
    <citation type="submission" date="2020-07" db="EMBL/GenBank/DDBJ databases">
        <title>Genome sequences of bacteria associated with the marine, planktonic diatom Thalassiosira profunda strain ECT2AJA-044.</title>
        <authorList>
            <person name="Gargas C.B."/>
            <person name="Roberts W.R."/>
            <person name="Alverson A.J."/>
        </authorList>
    </citation>
    <scope>NUCLEOTIDE SEQUENCE</scope>
    <source>
        <strain evidence="7">ECT2AJA-044</strain>
    </source>
</reference>
<dbReference type="NCBIfam" id="TIGR02181">
    <property type="entry name" value="GRX_bact"/>
    <property type="match status" value="1"/>
</dbReference>
<dbReference type="InterPro" id="IPR011900">
    <property type="entry name" value="GRX_bact"/>
</dbReference>
<protein>
    <recommendedName>
        <fullName evidence="5">Glutaredoxin</fullName>
    </recommendedName>
</protein>
<keyword evidence="3 5" id="KW-0813">Transport</keyword>
<evidence type="ECO:0000256" key="1">
    <source>
        <dbReference type="ARBA" id="ARBA00002549"/>
    </source>
</evidence>
<keyword evidence="4 5" id="KW-0249">Electron transport</keyword>
<proteinExistence type="inferred from homology"/>
<gene>
    <name evidence="7" type="primary">grxC</name>
    <name evidence="7" type="ORF">HZ995_06025</name>
</gene>
<organism evidence="7 8">
    <name type="scientific">Cognatishimia activa</name>
    <dbReference type="NCBI Taxonomy" id="1715691"/>
    <lineage>
        <taxon>Bacteria</taxon>
        <taxon>Pseudomonadati</taxon>
        <taxon>Pseudomonadota</taxon>
        <taxon>Alphaproteobacteria</taxon>
        <taxon>Rhodobacterales</taxon>
        <taxon>Paracoccaceae</taxon>
        <taxon>Cognatishimia</taxon>
    </lineage>
</organism>
<dbReference type="CDD" id="cd03418">
    <property type="entry name" value="GRX_GRXb_1_3_like"/>
    <property type="match status" value="1"/>
</dbReference>
<evidence type="ECO:0000259" key="6">
    <source>
        <dbReference type="Pfam" id="PF00462"/>
    </source>
</evidence>
<dbReference type="Gene3D" id="3.40.30.10">
    <property type="entry name" value="Glutaredoxin"/>
    <property type="match status" value="1"/>
</dbReference>
<dbReference type="PANTHER" id="PTHR45694">
    <property type="entry name" value="GLUTAREDOXIN 2"/>
    <property type="match status" value="1"/>
</dbReference>
<dbReference type="GO" id="GO:0015038">
    <property type="term" value="F:glutathione disulfide oxidoreductase activity"/>
    <property type="evidence" value="ECO:0007669"/>
    <property type="project" value="UniProtKB-UniRule"/>
</dbReference>
<accession>A0A975I8A1</accession>
<dbReference type="EMBL" id="CP060010">
    <property type="protein sequence ID" value="QTN37063.1"/>
    <property type="molecule type" value="Genomic_DNA"/>
</dbReference>